<proteinExistence type="predicted"/>
<sequence>MVYKHPKFTHDLFLLTLADRSMPFRDLAGQTPKSRKDWTLAGHVRRYWLFHDLAAQFGNCPTSGFGRNKYNSRKKKVEEKEVGRHKPLHIVYLPFHCS</sequence>
<accession>A0A8X6G2J3</accession>
<dbReference type="Proteomes" id="UP000887116">
    <property type="component" value="Unassembled WGS sequence"/>
</dbReference>
<dbReference type="AlphaFoldDB" id="A0A8X6G2J3"/>
<comment type="caution">
    <text evidence="1">The sequence shown here is derived from an EMBL/GenBank/DDBJ whole genome shotgun (WGS) entry which is preliminary data.</text>
</comment>
<organism evidence="1 2">
    <name type="scientific">Trichonephila clavata</name>
    <name type="common">Joro spider</name>
    <name type="synonym">Nephila clavata</name>
    <dbReference type="NCBI Taxonomy" id="2740835"/>
    <lineage>
        <taxon>Eukaryota</taxon>
        <taxon>Metazoa</taxon>
        <taxon>Ecdysozoa</taxon>
        <taxon>Arthropoda</taxon>
        <taxon>Chelicerata</taxon>
        <taxon>Arachnida</taxon>
        <taxon>Araneae</taxon>
        <taxon>Araneomorphae</taxon>
        <taxon>Entelegynae</taxon>
        <taxon>Araneoidea</taxon>
        <taxon>Nephilidae</taxon>
        <taxon>Trichonephila</taxon>
    </lineage>
</organism>
<reference evidence="1" key="1">
    <citation type="submission" date="2020-07" db="EMBL/GenBank/DDBJ databases">
        <title>Multicomponent nature underlies the extraordinary mechanical properties of spider dragline silk.</title>
        <authorList>
            <person name="Kono N."/>
            <person name="Nakamura H."/>
            <person name="Mori M."/>
            <person name="Yoshida Y."/>
            <person name="Ohtoshi R."/>
            <person name="Malay A.D."/>
            <person name="Moran D.A.P."/>
            <person name="Tomita M."/>
            <person name="Numata K."/>
            <person name="Arakawa K."/>
        </authorList>
    </citation>
    <scope>NUCLEOTIDE SEQUENCE</scope>
</reference>
<evidence type="ECO:0000313" key="2">
    <source>
        <dbReference type="Proteomes" id="UP000887116"/>
    </source>
</evidence>
<protein>
    <submittedName>
        <fullName evidence="1">Uncharacterized protein</fullName>
    </submittedName>
</protein>
<gene>
    <name evidence="1" type="ORF">TNCT_463671</name>
</gene>
<keyword evidence="2" id="KW-1185">Reference proteome</keyword>
<dbReference type="EMBL" id="BMAO01004357">
    <property type="protein sequence ID" value="GFQ94077.1"/>
    <property type="molecule type" value="Genomic_DNA"/>
</dbReference>
<name>A0A8X6G2J3_TRICU</name>
<evidence type="ECO:0000313" key="1">
    <source>
        <dbReference type="EMBL" id="GFQ94077.1"/>
    </source>
</evidence>